<name>Q0G4P1_9HYPH</name>
<dbReference type="Proteomes" id="UP000004310">
    <property type="component" value="Unassembled WGS sequence"/>
</dbReference>
<dbReference type="InterPro" id="IPR018666">
    <property type="entry name" value="DUF2125"/>
</dbReference>
<gene>
    <name evidence="2" type="ORF">FP2506_11026</name>
</gene>
<organism evidence="2 3">
    <name type="scientific">Fulvimarina pelagi HTCC2506</name>
    <dbReference type="NCBI Taxonomy" id="314231"/>
    <lineage>
        <taxon>Bacteria</taxon>
        <taxon>Pseudomonadati</taxon>
        <taxon>Pseudomonadota</taxon>
        <taxon>Alphaproteobacteria</taxon>
        <taxon>Hyphomicrobiales</taxon>
        <taxon>Aurantimonadaceae</taxon>
        <taxon>Fulvimarina</taxon>
    </lineage>
</organism>
<dbReference type="RefSeq" id="WP_007067347.1">
    <property type="nucleotide sequence ID" value="NZ_DS022272.1"/>
</dbReference>
<evidence type="ECO:0000313" key="3">
    <source>
        <dbReference type="Proteomes" id="UP000004310"/>
    </source>
</evidence>
<comment type="caution">
    <text evidence="2">The sequence shown here is derived from an EMBL/GenBank/DDBJ whole genome shotgun (WGS) entry which is preliminary data.</text>
</comment>
<dbReference type="HOGENOM" id="CLU_833240_0_0_5"/>
<dbReference type="Pfam" id="PF09898">
    <property type="entry name" value="DUF2125"/>
    <property type="match status" value="1"/>
</dbReference>
<keyword evidence="1" id="KW-1133">Transmembrane helix</keyword>
<evidence type="ECO:0000256" key="1">
    <source>
        <dbReference type="SAM" id="Phobius"/>
    </source>
</evidence>
<feature type="transmembrane region" description="Helical" evidence="1">
    <location>
        <begin position="14"/>
        <end position="36"/>
    </location>
</feature>
<evidence type="ECO:0008006" key="4">
    <source>
        <dbReference type="Google" id="ProtNLM"/>
    </source>
</evidence>
<evidence type="ECO:0000313" key="2">
    <source>
        <dbReference type="EMBL" id="EAU43373.1"/>
    </source>
</evidence>
<keyword evidence="1" id="KW-0472">Membrane</keyword>
<dbReference type="eggNOG" id="COG4093">
    <property type="taxonomic scope" value="Bacteria"/>
</dbReference>
<keyword evidence="1" id="KW-0812">Transmembrane</keyword>
<keyword evidence="3" id="KW-1185">Reference proteome</keyword>
<sequence length="336" mass="35463">MSSSTSEPRRIRRAYVWIVAIVVVLFAILTGFWFYAASQLDEITSRAIEDAERNGVLVSCLGRDVVGYPFRLGIVCDDLALDVPRNGVTVDAGSFRSAAQIYQPNLVVSELDAPVRIETADGPPVDIGWNLAQASTSFWTEGLDRISIATDAPRVAIGDRSIFNASGGELHARRREDDLDIAGVQRSAKIDLPQLSGVPNFDLSTDLTVQGAADWLSGGASGLSARELFADRSGTLRSLVLTFHGDPTGADVSGDFAFSADGLLSGTFDLAVTSPERLASIVGSIAPEAASIANTVASVIPYVGTTENGRTTIRVTADDGQLTAGVIPLGQIPPLE</sequence>
<reference evidence="2 3" key="1">
    <citation type="journal article" date="2010" name="J. Bacteriol.">
        <title>Genome sequence of Fulvimarina pelagi HTCC2506T, a Mn(II)-oxidizing alphaproteobacterium possessing an aerobic anoxygenic photosynthetic gene cluster and Xanthorhodopsin.</title>
        <authorList>
            <person name="Kang I."/>
            <person name="Oh H.M."/>
            <person name="Lim S.I."/>
            <person name="Ferriera S."/>
            <person name="Giovannoni S.J."/>
            <person name="Cho J.C."/>
        </authorList>
    </citation>
    <scope>NUCLEOTIDE SEQUENCE [LARGE SCALE GENOMIC DNA]</scope>
    <source>
        <strain evidence="2 3">HTCC2506</strain>
    </source>
</reference>
<dbReference type="AlphaFoldDB" id="Q0G4P1"/>
<dbReference type="EMBL" id="AATP01000001">
    <property type="protein sequence ID" value="EAU43373.1"/>
    <property type="molecule type" value="Genomic_DNA"/>
</dbReference>
<protein>
    <recommendedName>
        <fullName evidence="4">DUF2125 domain-containing protein</fullName>
    </recommendedName>
</protein>
<dbReference type="STRING" id="217511.GCA_001463845_00954"/>
<accession>Q0G4P1</accession>
<proteinExistence type="predicted"/>